<dbReference type="InterPro" id="IPR004389">
    <property type="entry name" value="Ribosomal_uL18_bac-type"/>
</dbReference>
<comment type="similarity">
    <text evidence="1 7">Belongs to the universal ribosomal protein uL18 family.</text>
</comment>
<dbReference type="Pfam" id="PF00861">
    <property type="entry name" value="Ribosomal_L18p"/>
    <property type="match status" value="1"/>
</dbReference>
<dbReference type="EMBL" id="BMKG01000011">
    <property type="protein sequence ID" value="GGC04497.1"/>
    <property type="molecule type" value="Genomic_DNA"/>
</dbReference>
<comment type="caution">
    <text evidence="9">The sequence shown here is derived from an EMBL/GenBank/DDBJ whole genome shotgun (WGS) entry which is preliminary data.</text>
</comment>
<dbReference type="GO" id="GO:0022625">
    <property type="term" value="C:cytosolic large ribosomal subunit"/>
    <property type="evidence" value="ECO:0007669"/>
    <property type="project" value="TreeGrafter"/>
</dbReference>
<evidence type="ECO:0000313" key="10">
    <source>
        <dbReference type="Proteomes" id="UP000430634"/>
    </source>
</evidence>
<reference evidence="9 10" key="3">
    <citation type="submission" date="2019-11" db="EMBL/GenBank/DDBJ databases">
        <title>Type strains purchased from KCTC, JCM and DSMZ.</title>
        <authorList>
            <person name="Lu H."/>
        </authorList>
    </citation>
    <scope>NUCLEOTIDE SEQUENCE [LARGE SCALE GENOMIC DNA]</scope>
    <source>
        <strain evidence="9 10">KCTC 52429</strain>
    </source>
</reference>
<evidence type="ECO:0000313" key="9">
    <source>
        <dbReference type="EMBL" id="MTV51596.1"/>
    </source>
</evidence>
<keyword evidence="11" id="KW-1185">Reference proteome</keyword>
<reference evidence="11" key="2">
    <citation type="journal article" date="2019" name="Int. J. Syst. Evol. Microbiol.">
        <title>The Global Catalogue of Microorganisms (GCM) 10K type strain sequencing project: providing services to taxonomists for standard genome sequencing and annotation.</title>
        <authorList>
            <consortium name="The Broad Institute Genomics Platform"/>
            <consortium name="The Broad Institute Genome Sequencing Center for Infectious Disease"/>
            <person name="Wu L."/>
            <person name="Ma J."/>
        </authorList>
    </citation>
    <scope>NUCLEOTIDE SEQUENCE [LARGE SCALE GENOMIC DNA]</scope>
    <source>
        <strain evidence="11">CGMCC 1.15931</strain>
    </source>
</reference>
<accession>A0A6I3SSC0</accession>
<dbReference type="FunFam" id="3.30.420.100:FF:000001">
    <property type="entry name" value="50S ribosomal protein L18"/>
    <property type="match status" value="1"/>
</dbReference>
<dbReference type="HAMAP" id="MF_01337_B">
    <property type="entry name" value="Ribosomal_uL18_B"/>
    <property type="match status" value="1"/>
</dbReference>
<evidence type="ECO:0000256" key="1">
    <source>
        <dbReference type="ARBA" id="ARBA00007116"/>
    </source>
</evidence>
<dbReference type="NCBIfam" id="TIGR00060">
    <property type="entry name" value="L18_bact"/>
    <property type="match status" value="1"/>
</dbReference>
<dbReference type="Proteomes" id="UP000430634">
    <property type="component" value="Unassembled WGS sequence"/>
</dbReference>
<evidence type="ECO:0000313" key="11">
    <source>
        <dbReference type="Proteomes" id="UP000622638"/>
    </source>
</evidence>
<dbReference type="InterPro" id="IPR005484">
    <property type="entry name" value="Ribosomal_uL18_bac/plant/anim"/>
</dbReference>
<dbReference type="GO" id="GO:0003735">
    <property type="term" value="F:structural constituent of ribosome"/>
    <property type="evidence" value="ECO:0007669"/>
    <property type="project" value="InterPro"/>
</dbReference>
<keyword evidence="2 7" id="KW-0699">rRNA-binding</keyword>
<keyword evidence="4 7" id="KW-0689">Ribosomal protein</keyword>
<evidence type="ECO:0000313" key="8">
    <source>
        <dbReference type="EMBL" id="GGC04497.1"/>
    </source>
</evidence>
<evidence type="ECO:0000256" key="3">
    <source>
        <dbReference type="ARBA" id="ARBA00022884"/>
    </source>
</evidence>
<gene>
    <name evidence="7 9" type="primary">rplR</name>
    <name evidence="8" type="ORF">GCM10011572_27910</name>
    <name evidence="9" type="ORF">GM672_02495</name>
</gene>
<dbReference type="Gene3D" id="3.30.420.100">
    <property type="match status" value="1"/>
</dbReference>
<name>A0A6I3SSC0_9BURK</name>
<dbReference type="AlphaFoldDB" id="A0A6I3SSC0"/>
<keyword evidence="5 7" id="KW-0687">Ribonucleoprotein</keyword>
<dbReference type="Proteomes" id="UP000622638">
    <property type="component" value="Unassembled WGS sequence"/>
</dbReference>
<protein>
    <recommendedName>
        <fullName evidence="6 7">Large ribosomal subunit protein uL18</fullName>
    </recommendedName>
</protein>
<dbReference type="CDD" id="cd00432">
    <property type="entry name" value="Ribosomal_L18_L5e"/>
    <property type="match status" value="1"/>
</dbReference>
<dbReference type="GO" id="GO:0008097">
    <property type="term" value="F:5S rRNA binding"/>
    <property type="evidence" value="ECO:0007669"/>
    <property type="project" value="TreeGrafter"/>
</dbReference>
<evidence type="ECO:0000256" key="5">
    <source>
        <dbReference type="ARBA" id="ARBA00023274"/>
    </source>
</evidence>
<evidence type="ECO:0000256" key="2">
    <source>
        <dbReference type="ARBA" id="ARBA00022730"/>
    </source>
</evidence>
<comment type="subunit">
    <text evidence="7">Part of the 50S ribosomal subunit; part of the 5S rRNA/L5/L18/L25 subcomplex. Contacts the 5S and 23S rRNAs.</text>
</comment>
<proteinExistence type="inferred from homology"/>
<dbReference type="GO" id="GO:0006412">
    <property type="term" value="P:translation"/>
    <property type="evidence" value="ECO:0007669"/>
    <property type="project" value="UniProtKB-UniRule"/>
</dbReference>
<evidence type="ECO:0000256" key="7">
    <source>
        <dbReference type="HAMAP-Rule" id="MF_01337"/>
    </source>
</evidence>
<dbReference type="RefSeq" id="WP_155468951.1">
    <property type="nucleotide sequence ID" value="NZ_BMKG01000011.1"/>
</dbReference>
<dbReference type="EMBL" id="WNKZ01000004">
    <property type="protein sequence ID" value="MTV51596.1"/>
    <property type="molecule type" value="Genomic_DNA"/>
</dbReference>
<evidence type="ECO:0000256" key="6">
    <source>
        <dbReference type="ARBA" id="ARBA00035197"/>
    </source>
</evidence>
<dbReference type="SUPFAM" id="SSF53137">
    <property type="entry name" value="Translational machinery components"/>
    <property type="match status" value="1"/>
</dbReference>
<keyword evidence="3 7" id="KW-0694">RNA-binding</keyword>
<comment type="function">
    <text evidence="7">This is one of the proteins that bind and probably mediate the attachment of the 5S RNA into the large ribosomal subunit, where it forms part of the central protuberance.</text>
</comment>
<sequence length="120" mass="12980">MDKKESRLRRGRQTRIKIAQLKVNRLSVHRTNLHIYANLISPDAKVLVSASTVEAEVRAELAGKSGKGGNATAAALVGKRVAEKALKAGITEVAFDRSGFRYHGRVKALADAAREAGLKF</sequence>
<reference evidence="8" key="1">
    <citation type="journal article" date="2014" name="Int. J. Syst. Evol. Microbiol.">
        <title>Complete genome of a new Firmicutes species belonging to the dominant human colonic microbiota ('Ruminococcus bicirculans') reveals two chromosomes and a selective capacity to utilize plant glucans.</title>
        <authorList>
            <consortium name="NISC Comparative Sequencing Program"/>
            <person name="Wegmann U."/>
            <person name="Louis P."/>
            <person name="Goesmann A."/>
            <person name="Henrissat B."/>
            <person name="Duncan S.H."/>
            <person name="Flint H.J."/>
        </authorList>
    </citation>
    <scope>NUCLEOTIDE SEQUENCE</scope>
    <source>
        <strain evidence="8">CGMCC 1.15931</strain>
    </source>
</reference>
<evidence type="ECO:0000256" key="4">
    <source>
        <dbReference type="ARBA" id="ARBA00022980"/>
    </source>
</evidence>
<dbReference type="PANTHER" id="PTHR12899">
    <property type="entry name" value="39S RIBOSOMAL PROTEIN L18, MITOCHONDRIAL"/>
    <property type="match status" value="1"/>
</dbReference>
<reference evidence="8" key="4">
    <citation type="submission" date="2024-05" db="EMBL/GenBank/DDBJ databases">
        <authorList>
            <person name="Sun Q."/>
            <person name="Zhou Y."/>
        </authorList>
    </citation>
    <scope>NUCLEOTIDE SEQUENCE</scope>
    <source>
        <strain evidence="8">CGMCC 1.15931</strain>
    </source>
</reference>
<organism evidence="9 10">
    <name type="scientific">Pseudoduganella buxea</name>
    <dbReference type="NCBI Taxonomy" id="1949069"/>
    <lineage>
        <taxon>Bacteria</taxon>
        <taxon>Pseudomonadati</taxon>
        <taxon>Pseudomonadota</taxon>
        <taxon>Betaproteobacteria</taxon>
        <taxon>Burkholderiales</taxon>
        <taxon>Oxalobacteraceae</taxon>
        <taxon>Telluria group</taxon>
        <taxon>Pseudoduganella</taxon>
    </lineage>
</organism>
<dbReference type="InterPro" id="IPR057268">
    <property type="entry name" value="Ribosomal_L18"/>
</dbReference>
<dbReference type="OrthoDB" id="9810939at2"/>
<dbReference type="PANTHER" id="PTHR12899:SF3">
    <property type="entry name" value="LARGE RIBOSOMAL SUBUNIT PROTEIN UL18M"/>
    <property type="match status" value="1"/>
</dbReference>